<dbReference type="InterPro" id="IPR051396">
    <property type="entry name" value="Bact_Antivir_Def_Nuclease"/>
</dbReference>
<feature type="domain" description="AAA+ ATPase" evidence="1">
    <location>
        <begin position="27"/>
        <end position="333"/>
    </location>
</feature>
<dbReference type="SMART" id="SM00382">
    <property type="entry name" value="AAA"/>
    <property type="match status" value="1"/>
</dbReference>
<reference evidence="2 3" key="1">
    <citation type="submission" date="2016-10" db="EMBL/GenBank/DDBJ databases">
        <authorList>
            <person name="de Groot N.N."/>
        </authorList>
    </citation>
    <scope>NUCLEOTIDE SEQUENCE [LARGE SCALE GENOMIC DNA]</scope>
    <source>
        <strain evidence="2 3">NLAE-zl-G339</strain>
    </source>
</reference>
<dbReference type="GO" id="GO:0016887">
    <property type="term" value="F:ATP hydrolysis activity"/>
    <property type="evidence" value="ECO:0007669"/>
    <property type="project" value="InterPro"/>
</dbReference>
<dbReference type="Pfam" id="PF13304">
    <property type="entry name" value="AAA_21"/>
    <property type="match status" value="1"/>
</dbReference>
<dbReference type="Gene3D" id="3.40.50.300">
    <property type="entry name" value="P-loop containing nucleotide triphosphate hydrolases"/>
    <property type="match status" value="1"/>
</dbReference>
<organism evidence="2 3">
    <name type="scientific">Bacteroides xylanisolvens</name>
    <dbReference type="NCBI Taxonomy" id="371601"/>
    <lineage>
        <taxon>Bacteria</taxon>
        <taxon>Pseudomonadati</taxon>
        <taxon>Bacteroidota</taxon>
        <taxon>Bacteroidia</taxon>
        <taxon>Bacteroidales</taxon>
        <taxon>Bacteroidaceae</taxon>
        <taxon>Bacteroides</taxon>
    </lineage>
</organism>
<sequence length="411" mass="47897">MGNFITNIKVNHIFHLENFCIPISENEKKHLIITGKNGSGKTILLNAIVEHLSKVCNDKTLSFLNNARHLISHRTWLQTAKAANDSQNIVSHQDSVEYYKTRIEEMYGKVELSFHDIYSISKDFLSQDFIIAYYADERRSLFVEPKNPIKPDLEMKTDLKHNKVDQFLNFMVDCKVQEALARNEGKMEDADYIRQWFVGFRNILRQIFNDTTLELDFNYKDYSFLIQTRGKSFKFTELSAGYSAALDIVADLILKMQSQDNVVRAYEKEGIVLIDEIETHLHLELQRMILPMLTAIFPNIQFIVTTHSPFILNSLENAVAFDLEHREPIEDLTDYSYEALAEGYFGVRTDSSEIQMRLQRLEELIRAEQLSVSDKSELDMYLKDFDKIPETVAPAVKAKYYDLKREWQNKN</sequence>
<dbReference type="InterPro" id="IPR027417">
    <property type="entry name" value="P-loop_NTPase"/>
</dbReference>
<dbReference type="PANTHER" id="PTHR43581:SF2">
    <property type="entry name" value="EXCINUCLEASE ATPASE SUBUNIT"/>
    <property type="match status" value="1"/>
</dbReference>
<dbReference type="CDD" id="cd00267">
    <property type="entry name" value="ABC_ATPase"/>
    <property type="match status" value="1"/>
</dbReference>
<gene>
    <name evidence="2" type="ORF">SAMN04487924_12718</name>
</gene>
<dbReference type="AlphaFoldDB" id="A0A1H4G9T7"/>
<keyword evidence="2" id="KW-0067">ATP-binding</keyword>
<dbReference type="EMBL" id="FNRP01000027">
    <property type="protein sequence ID" value="SEB06385.1"/>
    <property type="molecule type" value="Genomic_DNA"/>
</dbReference>
<proteinExistence type="predicted"/>
<evidence type="ECO:0000259" key="1">
    <source>
        <dbReference type="SMART" id="SM00382"/>
    </source>
</evidence>
<dbReference type="GO" id="GO:0005524">
    <property type="term" value="F:ATP binding"/>
    <property type="evidence" value="ECO:0007669"/>
    <property type="project" value="UniProtKB-KW"/>
</dbReference>
<dbReference type="InterPro" id="IPR003959">
    <property type="entry name" value="ATPase_AAA_core"/>
</dbReference>
<name>A0A1H4G9T7_9BACE</name>
<evidence type="ECO:0000313" key="3">
    <source>
        <dbReference type="Proteomes" id="UP000183040"/>
    </source>
</evidence>
<keyword evidence="2" id="KW-0547">Nucleotide-binding</keyword>
<accession>A0A1H4G9T7</accession>
<dbReference type="InterPro" id="IPR003593">
    <property type="entry name" value="AAA+_ATPase"/>
</dbReference>
<evidence type="ECO:0000313" key="2">
    <source>
        <dbReference type="EMBL" id="SEB06385.1"/>
    </source>
</evidence>
<dbReference type="SUPFAM" id="SSF52540">
    <property type="entry name" value="P-loop containing nucleoside triphosphate hydrolases"/>
    <property type="match status" value="1"/>
</dbReference>
<dbReference type="Proteomes" id="UP000183040">
    <property type="component" value="Unassembled WGS sequence"/>
</dbReference>
<protein>
    <submittedName>
        <fullName evidence="2">Predicted ATP-binding protein involved in virulence</fullName>
    </submittedName>
</protein>
<dbReference type="RefSeq" id="WP_074707809.1">
    <property type="nucleotide sequence ID" value="NZ_FNRP01000027.1"/>
</dbReference>
<dbReference type="PANTHER" id="PTHR43581">
    <property type="entry name" value="ATP/GTP PHOSPHATASE"/>
    <property type="match status" value="1"/>
</dbReference>